<dbReference type="EMBL" id="JAPWDO010000001">
    <property type="protein sequence ID" value="KAJ5486647.1"/>
    <property type="molecule type" value="Genomic_DNA"/>
</dbReference>
<accession>A0A9X0BW52</accession>
<dbReference type="AlphaFoldDB" id="A0A9X0BW52"/>
<feature type="compositionally biased region" description="Basic residues" evidence="1">
    <location>
        <begin position="1"/>
        <end position="12"/>
    </location>
</feature>
<dbReference type="Proteomes" id="UP001147760">
    <property type="component" value="Unassembled WGS sequence"/>
</dbReference>
<evidence type="ECO:0000313" key="2">
    <source>
        <dbReference type="EMBL" id="KAJ5486647.1"/>
    </source>
</evidence>
<gene>
    <name evidence="2" type="ORF">N7530_000947</name>
</gene>
<evidence type="ECO:0000256" key="1">
    <source>
        <dbReference type="SAM" id="MobiDB-lite"/>
    </source>
</evidence>
<keyword evidence="3" id="KW-1185">Reference proteome</keyword>
<protein>
    <submittedName>
        <fullName evidence="2">Uncharacterized protein</fullName>
    </submittedName>
</protein>
<comment type="caution">
    <text evidence="2">The sequence shown here is derived from an EMBL/GenBank/DDBJ whole genome shotgun (WGS) entry which is preliminary data.</text>
</comment>
<sequence length="295" mass="33003">MARKTKSAKRQRQTAATSPPPPSQEAPAPVAAATINIESSNLNPPKDHIQVQTEDVEILEDALSLYKGKSFLELSFAERSLIAEDGSINIMQLASVQGGDFNWANPSISSHEFTNLQLQEVRELHTQKQVEWDLEHVDFTKNLPFRHRFPLDFDGNGLLRATRTPQDPAPLVWAHGLPFVVVARTVALTGRAHAHLAASWLDKNDANIKAAPTACWTYSWPRCCHLGTVHAPTLRPPMPPILSHTLLTGDAFASQAQCYKHYRETLAVLARMNYERQQLIARMWQFYEETAQAPA</sequence>
<reference evidence="2" key="1">
    <citation type="submission" date="2022-12" db="EMBL/GenBank/DDBJ databases">
        <authorList>
            <person name="Petersen C."/>
        </authorList>
    </citation>
    <scope>NUCLEOTIDE SEQUENCE</scope>
    <source>
        <strain evidence="2">IBT 17660</strain>
    </source>
</reference>
<organism evidence="2 3">
    <name type="scientific">Penicillium desertorum</name>
    <dbReference type="NCBI Taxonomy" id="1303715"/>
    <lineage>
        <taxon>Eukaryota</taxon>
        <taxon>Fungi</taxon>
        <taxon>Dikarya</taxon>
        <taxon>Ascomycota</taxon>
        <taxon>Pezizomycotina</taxon>
        <taxon>Eurotiomycetes</taxon>
        <taxon>Eurotiomycetidae</taxon>
        <taxon>Eurotiales</taxon>
        <taxon>Aspergillaceae</taxon>
        <taxon>Penicillium</taxon>
    </lineage>
</organism>
<reference evidence="2" key="2">
    <citation type="journal article" date="2023" name="IMA Fungus">
        <title>Comparative genomic study of the Penicillium genus elucidates a diverse pangenome and 15 lateral gene transfer events.</title>
        <authorList>
            <person name="Petersen C."/>
            <person name="Sorensen T."/>
            <person name="Nielsen M.R."/>
            <person name="Sondergaard T.E."/>
            <person name="Sorensen J.L."/>
            <person name="Fitzpatrick D.A."/>
            <person name="Frisvad J.C."/>
            <person name="Nielsen K.L."/>
        </authorList>
    </citation>
    <scope>NUCLEOTIDE SEQUENCE</scope>
    <source>
        <strain evidence="2">IBT 17660</strain>
    </source>
</reference>
<evidence type="ECO:0000313" key="3">
    <source>
        <dbReference type="Proteomes" id="UP001147760"/>
    </source>
</evidence>
<feature type="region of interest" description="Disordered" evidence="1">
    <location>
        <begin position="1"/>
        <end position="29"/>
    </location>
</feature>
<dbReference type="OrthoDB" id="10626428at2759"/>
<name>A0A9X0BW52_9EURO</name>
<proteinExistence type="predicted"/>